<evidence type="ECO:0000256" key="1">
    <source>
        <dbReference type="SAM" id="Phobius"/>
    </source>
</evidence>
<organism evidence="2 3">
    <name type="scientific">Actinomyces bowdenii</name>
    <dbReference type="NCBI Taxonomy" id="131109"/>
    <lineage>
        <taxon>Bacteria</taxon>
        <taxon>Bacillati</taxon>
        <taxon>Actinomycetota</taxon>
        <taxon>Actinomycetes</taxon>
        <taxon>Actinomycetales</taxon>
        <taxon>Actinomycetaceae</taxon>
        <taxon>Actinomyces</taxon>
    </lineage>
</organism>
<feature type="transmembrane region" description="Helical" evidence="1">
    <location>
        <begin position="26"/>
        <end position="44"/>
    </location>
</feature>
<feature type="transmembrane region" description="Helical" evidence="1">
    <location>
        <begin position="50"/>
        <end position="72"/>
    </location>
</feature>
<evidence type="ECO:0000313" key="3">
    <source>
        <dbReference type="Proteomes" id="UP000271272"/>
    </source>
</evidence>
<dbReference type="AlphaFoldDB" id="A0A3P1VAE4"/>
<dbReference type="RefSeq" id="WP_124932525.1">
    <property type="nucleotide sequence ID" value="NZ_RQZC01000001.1"/>
</dbReference>
<keyword evidence="3" id="KW-1185">Reference proteome</keyword>
<reference evidence="2 3" key="1">
    <citation type="submission" date="2018-11" db="EMBL/GenBank/DDBJ databases">
        <title>Genomes From Bacteria Associated with the Canine Oral Cavity: a Test Case for Automated Genome-Based Taxonomic Assignment.</title>
        <authorList>
            <person name="Coil D.A."/>
            <person name="Jospin G."/>
            <person name="Darling A.E."/>
            <person name="Wallis C."/>
            <person name="Davis I.J."/>
            <person name="Harris S."/>
            <person name="Eisen J.A."/>
            <person name="Holcombe L.J."/>
            <person name="O'Flynn C."/>
        </authorList>
    </citation>
    <scope>NUCLEOTIDE SEQUENCE [LARGE SCALE GENOMIC DNA]</scope>
    <source>
        <strain evidence="2 3">OH5050</strain>
    </source>
</reference>
<keyword evidence="1" id="KW-0812">Transmembrane</keyword>
<dbReference type="EMBL" id="RQZC01000001">
    <property type="protein sequence ID" value="RRD30606.1"/>
    <property type="molecule type" value="Genomic_DNA"/>
</dbReference>
<protein>
    <submittedName>
        <fullName evidence="2">Uncharacterized protein</fullName>
    </submittedName>
</protein>
<accession>A0A3P1VAE4</accession>
<gene>
    <name evidence="2" type="ORF">EII10_00295</name>
</gene>
<proteinExistence type="predicted"/>
<dbReference type="Proteomes" id="UP000271272">
    <property type="component" value="Unassembled WGS sequence"/>
</dbReference>
<evidence type="ECO:0000313" key="2">
    <source>
        <dbReference type="EMBL" id="RRD30606.1"/>
    </source>
</evidence>
<name>A0A3P1VAE4_9ACTO</name>
<comment type="caution">
    <text evidence="2">The sequence shown here is derived from an EMBL/GenBank/DDBJ whole genome shotgun (WGS) entry which is preliminary data.</text>
</comment>
<sequence length="245" mass="27284">MKDEASVTIVADTETDPLLTSIAARLFWGSSAFSFFFLSCTAYQSPGGEVPSLIILTTFALLGMFLFGWAGYYGAVRSKRKRHPGSIEMNAWGLRQRVGDRVVEATWKDIGAFKGIDRNNRGEIIGSWIVDSEQEVSYCASRRPKLYRQRRAQPLFLLLTPVGNVMNFANFLRDAQNNPAWVAEIFRSPHRLEWIHGILTAHEPGLEIVGNPTAVSDGHGARRHLLSDPRYPDPGQRFSVSAGGM</sequence>
<keyword evidence="1" id="KW-0472">Membrane</keyword>
<keyword evidence="1" id="KW-1133">Transmembrane helix</keyword>
<dbReference type="OrthoDB" id="9887291at2"/>